<dbReference type="OrthoDB" id="194443at2759"/>
<dbReference type="OMA" id="VCEYHEH"/>
<dbReference type="InterPro" id="IPR000210">
    <property type="entry name" value="BTB/POZ_dom"/>
</dbReference>
<dbReference type="CDD" id="cd18186">
    <property type="entry name" value="BTB_POZ_ZBTB_KLHL-like"/>
    <property type="match status" value="1"/>
</dbReference>
<keyword evidence="3" id="KW-1185">Reference proteome</keyword>
<dbReference type="STRING" id="1043005.A0A074Y8A0"/>
<dbReference type="EMBL" id="KL584763">
    <property type="protein sequence ID" value="KEQ94003.1"/>
    <property type="molecule type" value="Genomic_DNA"/>
</dbReference>
<dbReference type="SUPFAM" id="SSF54695">
    <property type="entry name" value="POZ domain"/>
    <property type="match status" value="1"/>
</dbReference>
<gene>
    <name evidence="2" type="ORF">AUEXF2481DRAFT_288101</name>
</gene>
<evidence type="ECO:0000313" key="3">
    <source>
        <dbReference type="Proteomes" id="UP000030641"/>
    </source>
</evidence>
<dbReference type="PROSITE" id="PS50097">
    <property type="entry name" value="BTB"/>
    <property type="match status" value="1"/>
</dbReference>
<sequence length="212" mass="23451">MVTIHKELLCSCSPYYTAALRGGFSESRKASLDADMSSNTLKAFATWLYTGSLPSKGTHVEGAHDRQCCLINLYIFADLTDFLALRRATMNQLAAANMSLCSYTLVLEIISHLPDTDPLWKQTLGSYVSHWTPDCDDYAPGCYLDAELEDGGRLLPGFMHEVLKEVALRTELNPPGCSCCSNPCTYHEHESEEEWKATCGKVKGSKLPESLL</sequence>
<dbReference type="Gene3D" id="3.30.710.10">
    <property type="entry name" value="Potassium Channel Kv1.1, Chain A"/>
    <property type="match status" value="1"/>
</dbReference>
<accession>A0A074Y8A0</accession>
<dbReference type="AlphaFoldDB" id="A0A074Y8A0"/>
<protein>
    <recommendedName>
        <fullName evidence="1">BTB domain-containing protein</fullName>
    </recommendedName>
</protein>
<dbReference type="Proteomes" id="UP000030641">
    <property type="component" value="Unassembled WGS sequence"/>
</dbReference>
<organism evidence="2 3">
    <name type="scientific">Aureobasidium subglaciale (strain EXF-2481)</name>
    <name type="common">Aureobasidium pullulans var. subglaciale</name>
    <dbReference type="NCBI Taxonomy" id="1043005"/>
    <lineage>
        <taxon>Eukaryota</taxon>
        <taxon>Fungi</taxon>
        <taxon>Dikarya</taxon>
        <taxon>Ascomycota</taxon>
        <taxon>Pezizomycotina</taxon>
        <taxon>Dothideomycetes</taxon>
        <taxon>Dothideomycetidae</taxon>
        <taxon>Dothideales</taxon>
        <taxon>Saccotheciaceae</taxon>
        <taxon>Aureobasidium</taxon>
    </lineage>
</organism>
<proteinExistence type="predicted"/>
<name>A0A074Y8A0_AURSE</name>
<evidence type="ECO:0000313" key="2">
    <source>
        <dbReference type="EMBL" id="KEQ94003.1"/>
    </source>
</evidence>
<dbReference type="InParanoid" id="A0A074Y8A0"/>
<dbReference type="GeneID" id="25363801"/>
<dbReference type="HOGENOM" id="CLU_085406_0_0_1"/>
<reference evidence="2 3" key="1">
    <citation type="journal article" date="2014" name="BMC Genomics">
        <title>Genome sequencing of four Aureobasidium pullulans varieties: biotechnological potential, stress tolerance, and description of new species.</title>
        <authorList>
            <person name="Gostin Ar C."/>
            <person name="Ohm R.A."/>
            <person name="Kogej T."/>
            <person name="Sonjak S."/>
            <person name="Turk M."/>
            <person name="Zajc J."/>
            <person name="Zalar P."/>
            <person name="Grube M."/>
            <person name="Sun H."/>
            <person name="Han J."/>
            <person name="Sharma A."/>
            <person name="Chiniquy J."/>
            <person name="Ngan C.Y."/>
            <person name="Lipzen A."/>
            <person name="Barry K."/>
            <person name="Grigoriev I.V."/>
            <person name="Gunde-Cimerman N."/>
        </authorList>
    </citation>
    <scope>NUCLEOTIDE SEQUENCE [LARGE SCALE GENOMIC DNA]</scope>
    <source>
        <strain evidence="2 3">EXF-2481</strain>
    </source>
</reference>
<dbReference type="InterPro" id="IPR011333">
    <property type="entry name" value="SKP1/BTB/POZ_sf"/>
</dbReference>
<evidence type="ECO:0000259" key="1">
    <source>
        <dbReference type="PROSITE" id="PS50097"/>
    </source>
</evidence>
<dbReference type="Pfam" id="PF00651">
    <property type="entry name" value="BTB"/>
    <property type="match status" value="1"/>
</dbReference>
<feature type="domain" description="BTB" evidence="1">
    <location>
        <begin position="1"/>
        <end position="57"/>
    </location>
</feature>
<dbReference type="RefSeq" id="XP_013342677.1">
    <property type="nucleotide sequence ID" value="XM_013487223.1"/>
</dbReference>